<dbReference type="Proteomes" id="UP000278983">
    <property type="component" value="Unassembled WGS sequence"/>
</dbReference>
<comment type="similarity">
    <text evidence="3 14">Belongs to the cytidine and deoxycytidylate deaminase family.</text>
</comment>
<dbReference type="NCBIfam" id="NF004064">
    <property type="entry name" value="PRK05578.1"/>
    <property type="match status" value="1"/>
</dbReference>
<dbReference type="InterPro" id="IPR002125">
    <property type="entry name" value="CMP_dCMP_dom"/>
</dbReference>
<keyword evidence="8 13" id="KW-0862">Zinc</keyword>
<dbReference type="Pfam" id="PF00383">
    <property type="entry name" value="dCMP_cyt_deam_1"/>
    <property type="match status" value="1"/>
</dbReference>
<gene>
    <name evidence="16" type="primary">cdd</name>
    <name evidence="16" type="ORF">EHV08_03560</name>
</gene>
<comment type="function">
    <text evidence="2 14">This enzyme scavenges exogenous and endogenous cytidine and 2'-deoxycytidine for UMP synthesis.</text>
</comment>
<dbReference type="InterPro" id="IPR016193">
    <property type="entry name" value="Cytidine_deaminase-like"/>
</dbReference>
<dbReference type="PANTHER" id="PTHR11644">
    <property type="entry name" value="CYTIDINE DEAMINASE"/>
    <property type="match status" value="1"/>
</dbReference>
<dbReference type="EMBL" id="RYYU01000001">
    <property type="protein sequence ID" value="RUL58935.1"/>
    <property type="molecule type" value="Genomic_DNA"/>
</dbReference>
<evidence type="ECO:0000259" key="15">
    <source>
        <dbReference type="PROSITE" id="PS51747"/>
    </source>
</evidence>
<dbReference type="EC" id="3.5.4.5" evidence="4 14"/>
<organism evidence="16 17">
    <name type="scientific">Prevotella koreensis</name>
    <dbReference type="NCBI Taxonomy" id="2490854"/>
    <lineage>
        <taxon>Bacteria</taxon>
        <taxon>Pseudomonadati</taxon>
        <taxon>Bacteroidota</taxon>
        <taxon>Bacteroidia</taxon>
        <taxon>Bacteroidales</taxon>
        <taxon>Prevotellaceae</taxon>
        <taxon>Prevotella</taxon>
    </lineage>
</organism>
<feature type="active site" description="Proton donor" evidence="12">
    <location>
        <position position="74"/>
    </location>
</feature>
<evidence type="ECO:0000256" key="2">
    <source>
        <dbReference type="ARBA" id="ARBA00003949"/>
    </source>
</evidence>
<evidence type="ECO:0000313" key="17">
    <source>
        <dbReference type="Proteomes" id="UP000278983"/>
    </source>
</evidence>
<comment type="catalytic activity">
    <reaction evidence="10 14">
        <text>2'-deoxycytidine + H2O + H(+) = 2'-deoxyuridine + NH4(+)</text>
        <dbReference type="Rhea" id="RHEA:13433"/>
        <dbReference type="ChEBI" id="CHEBI:15377"/>
        <dbReference type="ChEBI" id="CHEBI:15378"/>
        <dbReference type="ChEBI" id="CHEBI:15698"/>
        <dbReference type="ChEBI" id="CHEBI:16450"/>
        <dbReference type="ChEBI" id="CHEBI:28938"/>
        <dbReference type="EC" id="3.5.4.5"/>
    </reaction>
</comment>
<keyword evidence="17" id="KW-1185">Reference proteome</keyword>
<feature type="binding site" evidence="13">
    <location>
        <position position="114"/>
    </location>
    <ligand>
        <name>Zn(2+)</name>
        <dbReference type="ChEBI" id="CHEBI:29105"/>
        <note>catalytic</note>
    </ligand>
</feature>
<dbReference type="PROSITE" id="PS00903">
    <property type="entry name" value="CYT_DCMP_DEAMINASES_1"/>
    <property type="match status" value="1"/>
</dbReference>
<evidence type="ECO:0000313" key="16">
    <source>
        <dbReference type="EMBL" id="RUL58935.1"/>
    </source>
</evidence>
<dbReference type="RefSeq" id="WP_126678041.1">
    <property type="nucleotide sequence ID" value="NZ_RYYU01000001.1"/>
</dbReference>
<evidence type="ECO:0000256" key="6">
    <source>
        <dbReference type="ARBA" id="ARBA00022723"/>
    </source>
</evidence>
<dbReference type="PROSITE" id="PS51747">
    <property type="entry name" value="CYT_DCMP_DEAMINASES_2"/>
    <property type="match status" value="1"/>
</dbReference>
<comment type="caution">
    <text evidence="16">The sequence shown here is derived from an EMBL/GenBank/DDBJ whole genome shotgun (WGS) entry which is preliminary data.</text>
</comment>
<keyword evidence="6 13" id="KW-0479">Metal-binding</keyword>
<evidence type="ECO:0000256" key="11">
    <source>
        <dbReference type="ARBA" id="ARBA00049558"/>
    </source>
</evidence>
<dbReference type="GO" id="GO:0005829">
    <property type="term" value="C:cytosol"/>
    <property type="evidence" value="ECO:0007669"/>
    <property type="project" value="TreeGrafter"/>
</dbReference>
<evidence type="ECO:0000256" key="9">
    <source>
        <dbReference type="ARBA" id="ARBA00032005"/>
    </source>
</evidence>
<dbReference type="InterPro" id="IPR006262">
    <property type="entry name" value="Cyt_deam_tetra"/>
</dbReference>
<dbReference type="GO" id="GO:0055086">
    <property type="term" value="P:nucleobase-containing small molecule metabolic process"/>
    <property type="evidence" value="ECO:0007669"/>
    <property type="project" value="UniProtKB-ARBA"/>
</dbReference>
<name>A0A3S0PTX5_9BACT</name>
<accession>A0A3S0PTX5</accession>
<dbReference type="Gene3D" id="3.40.140.10">
    <property type="entry name" value="Cytidine Deaminase, domain 2"/>
    <property type="match status" value="1"/>
</dbReference>
<feature type="binding site" evidence="13">
    <location>
        <position position="72"/>
    </location>
    <ligand>
        <name>Zn(2+)</name>
        <dbReference type="ChEBI" id="CHEBI:29105"/>
        <note>catalytic</note>
    </ligand>
</feature>
<proteinExistence type="inferred from homology"/>
<evidence type="ECO:0000256" key="13">
    <source>
        <dbReference type="PIRSR" id="PIRSR606262-3"/>
    </source>
</evidence>
<dbReference type="CDD" id="cd01283">
    <property type="entry name" value="cytidine_deaminase"/>
    <property type="match status" value="1"/>
</dbReference>
<evidence type="ECO:0000256" key="5">
    <source>
        <dbReference type="ARBA" id="ARBA00018266"/>
    </source>
</evidence>
<dbReference type="GO" id="GO:0042802">
    <property type="term" value="F:identical protein binding"/>
    <property type="evidence" value="ECO:0007669"/>
    <property type="project" value="UniProtKB-ARBA"/>
</dbReference>
<reference evidence="16 17" key="1">
    <citation type="submission" date="2018-12" db="EMBL/GenBank/DDBJ databases">
        <title>Genome sequencing of Prevotella sp. KCOM 3155 (= JS262).</title>
        <authorList>
            <person name="Kook J.-K."/>
            <person name="Park S.-N."/>
            <person name="Lim Y.K."/>
        </authorList>
    </citation>
    <scope>NUCLEOTIDE SEQUENCE [LARGE SCALE GENOMIC DNA]</scope>
    <source>
        <strain evidence="16 17">KCOM 3155</strain>
    </source>
</reference>
<feature type="binding site" evidence="13">
    <location>
        <position position="111"/>
    </location>
    <ligand>
        <name>Zn(2+)</name>
        <dbReference type="ChEBI" id="CHEBI:29105"/>
        <note>catalytic</note>
    </ligand>
</feature>
<evidence type="ECO:0000256" key="10">
    <source>
        <dbReference type="ARBA" id="ARBA00049252"/>
    </source>
</evidence>
<dbReference type="NCBIfam" id="TIGR01354">
    <property type="entry name" value="cyt_deam_tetra"/>
    <property type="match status" value="1"/>
</dbReference>
<sequence length="158" mass="17642">MKEIKIESRIKVCKMSELASDEQRLIEMAKKATDNSYSPYSHFKVGAAIRLGDGTEIIGANQENAAFSVTMCAERSAIFAAMTQYPDQPITHLAIAARNENGFMAESTAPCGSCRQVILEVENLHKQQIRLYLYGENNIYVIESIKDILPLNFDSESM</sequence>
<comment type="catalytic activity">
    <reaction evidence="11 14">
        <text>cytidine + H2O + H(+) = uridine + NH4(+)</text>
        <dbReference type="Rhea" id="RHEA:16069"/>
        <dbReference type="ChEBI" id="CHEBI:15377"/>
        <dbReference type="ChEBI" id="CHEBI:15378"/>
        <dbReference type="ChEBI" id="CHEBI:16704"/>
        <dbReference type="ChEBI" id="CHEBI:17562"/>
        <dbReference type="ChEBI" id="CHEBI:28938"/>
        <dbReference type="EC" id="3.5.4.5"/>
    </reaction>
</comment>
<evidence type="ECO:0000256" key="7">
    <source>
        <dbReference type="ARBA" id="ARBA00022801"/>
    </source>
</evidence>
<evidence type="ECO:0000256" key="4">
    <source>
        <dbReference type="ARBA" id="ARBA00012783"/>
    </source>
</evidence>
<evidence type="ECO:0000256" key="12">
    <source>
        <dbReference type="PIRSR" id="PIRSR606262-1"/>
    </source>
</evidence>
<dbReference type="GO" id="GO:0008270">
    <property type="term" value="F:zinc ion binding"/>
    <property type="evidence" value="ECO:0007669"/>
    <property type="project" value="UniProtKB-UniRule"/>
</dbReference>
<dbReference type="SUPFAM" id="SSF53927">
    <property type="entry name" value="Cytidine deaminase-like"/>
    <property type="match status" value="1"/>
</dbReference>
<keyword evidence="7 14" id="KW-0378">Hydrolase</keyword>
<dbReference type="InterPro" id="IPR050202">
    <property type="entry name" value="Cyt/Deoxycyt_deaminase"/>
</dbReference>
<evidence type="ECO:0000256" key="8">
    <source>
        <dbReference type="ARBA" id="ARBA00022833"/>
    </source>
</evidence>
<evidence type="ECO:0000256" key="3">
    <source>
        <dbReference type="ARBA" id="ARBA00006576"/>
    </source>
</evidence>
<comment type="cofactor">
    <cofactor evidence="1 13 14">
        <name>Zn(2+)</name>
        <dbReference type="ChEBI" id="CHEBI:29105"/>
    </cofactor>
</comment>
<dbReference type="AlphaFoldDB" id="A0A3S0PTX5"/>
<protein>
    <recommendedName>
        <fullName evidence="5 14">Cytidine deaminase</fullName>
        <ecNumber evidence="4 14">3.5.4.5</ecNumber>
    </recommendedName>
    <alternativeName>
        <fullName evidence="9 14">Cytidine aminohydrolase</fullName>
    </alternativeName>
</protein>
<dbReference type="OrthoDB" id="9795347at2"/>
<dbReference type="InterPro" id="IPR016192">
    <property type="entry name" value="APOBEC/CMP_deaminase_Zn-bd"/>
</dbReference>
<feature type="domain" description="CMP/dCMP-type deaminase" evidence="15">
    <location>
        <begin position="20"/>
        <end position="156"/>
    </location>
</feature>
<dbReference type="GO" id="GO:0004126">
    <property type="term" value="F:cytidine deaminase activity"/>
    <property type="evidence" value="ECO:0007669"/>
    <property type="project" value="UniProtKB-UniRule"/>
</dbReference>
<dbReference type="PANTHER" id="PTHR11644:SF2">
    <property type="entry name" value="CYTIDINE DEAMINASE"/>
    <property type="match status" value="1"/>
</dbReference>
<evidence type="ECO:0000256" key="14">
    <source>
        <dbReference type="RuleBase" id="RU364006"/>
    </source>
</evidence>
<evidence type="ECO:0000256" key="1">
    <source>
        <dbReference type="ARBA" id="ARBA00001947"/>
    </source>
</evidence>
<dbReference type="GO" id="GO:0072527">
    <property type="term" value="P:pyrimidine-containing compound metabolic process"/>
    <property type="evidence" value="ECO:0007669"/>
    <property type="project" value="UniProtKB-ARBA"/>
</dbReference>